<comment type="caution">
    <text evidence="1">The sequence shown here is derived from an EMBL/GenBank/DDBJ whole genome shotgun (WGS) entry which is preliminary data.</text>
</comment>
<organism evidence="1 2">
    <name type="scientific">Aquipseudomonas guryensis</name>
    <dbReference type="NCBI Taxonomy" id="2759165"/>
    <lineage>
        <taxon>Bacteria</taxon>
        <taxon>Pseudomonadati</taxon>
        <taxon>Pseudomonadota</taxon>
        <taxon>Gammaproteobacteria</taxon>
        <taxon>Pseudomonadales</taxon>
        <taxon>Pseudomonadaceae</taxon>
        <taxon>Aquipseudomonas</taxon>
    </lineage>
</organism>
<evidence type="ECO:0000313" key="2">
    <source>
        <dbReference type="Proteomes" id="UP000581189"/>
    </source>
</evidence>
<name>A0A7W4DEY4_9GAMM</name>
<gene>
    <name evidence="1" type="ORF">H3H45_19195</name>
</gene>
<protein>
    <submittedName>
        <fullName evidence="1">Uncharacterized protein</fullName>
    </submittedName>
</protein>
<keyword evidence="2" id="KW-1185">Reference proteome</keyword>
<dbReference type="AlphaFoldDB" id="A0A7W4DEY4"/>
<proteinExistence type="predicted"/>
<dbReference type="EMBL" id="JACJFN010000006">
    <property type="protein sequence ID" value="MBB1521373.1"/>
    <property type="molecule type" value="Genomic_DNA"/>
</dbReference>
<sequence length="134" mass="14397">MPENIDQFNDYCAKILSHLYDKFPSPTAIQTHILVGGEIDEYELKVCPKTSFGSDTVRWLRNEGFIVAEGGNFGTYHGCYLTAKGLSALNATPESLAPDETVIAKLKKGLATGSSEVTKSAIGAFVTSVMSGVF</sequence>
<evidence type="ECO:0000313" key="1">
    <source>
        <dbReference type="EMBL" id="MBB1521373.1"/>
    </source>
</evidence>
<dbReference type="RefSeq" id="WP_182835307.1">
    <property type="nucleotide sequence ID" value="NZ_JACJFN010000006.1"/>
</dbReference>
<dbReference type="Proteomes" id="UP000581189">
    <property type="component" value="Unassembled WGS sequence"/>
</dbReference>
<reference evidence="1 2" key="1">
    <citation type="submission" date="2020-08" db="EMBL/GenBank/DDBJ databases">
        <authorList>
            <person name="Kim C.M."/>
        </authorList>
    </citation>
    <scope>NUCLEOTIDE SEQUENCE [LARGE SCALE GENOMIC DNA]</scope>
    <source>
        <strain evidence="1 2">SR9</strain>
    </source>
</reference>
<accession>A0A7W4DEY4</accession>